<dbReference type="InterPro" id="IPR036291">
    <property type="entry name" value="NAD(P)-bd_dom_sf"/>
</dbReference>
<gene>
    <name evidence="4" type="ORF">J9259_08945</name>
</gene>
<sequence>MKYARFYGIGDIRIEEGADLEPGDGEAILKVRAVGVCPTDVKAYYSGSSSIKVPIVLGHEVSGTILSSGTEQLNPGLKVNVAADCPCLECGICRRGLVNMCPNMLSLGVNVPGGYAETMRIPSEFIERGLVYPLTGGTGFVEGALIEPVAVSLHCLNLADYASIENAAVIGDGPNALIHLQLLKRIKRVKNVTVIGLSENRLKFATRFGADHVVNISREKNFYSEMKKEQIDLVDITIGNPEAAAESSHLLGKGTHILIFGGSMNDAQIPVSMNDVHYKQLRVTGSTGTDLKSYSNALDLVKSGKIDLVDLITARFRLEDLASALDYSRNLRGLKCAVEFPDG</sequence>
<dbReference type="GO" id="GO:0016616">
    <property type="term" value="F:oxidoreductase activity, acting on the CH-OH group of donors, NAD or NADP as acceptor"/>
    <property type="evidence" value="ECO:0007669"/>
    <property type="project" value="UniProtKB-ARBA"/>
</dbReference>
<dbReference type="Gene3D" id="3.90.180.10">
    <property type="entry name" value="Medium-chain alcohol dehydrogenases, catalytic domain"/>
    <property type="match status" value="1"/>
</dbReference>
<evidence type="ECO:0000256" key="1">
    <source>
        <dbReference type="ARBA" id="ARBA00023002"/>
    </source>
</evidence>
<dbReference type="GO" id="GO:0043168">
    <property type="term" value="F:anion binding"/>
    <property type="evidence" value="ECO:0007669"/>
    <property type="project" value="UniProtKB-ARBA"/>
</dbReference>
<dbReference type="Pfam" id="PF00107">
    <property type="entry name" value="ADH_zinc_N"/>
    <property type="match status" value="1"/>
</dbReference>
<feature type="domain" description="Alcohol dehydrogenase-like N-terminal" evidence="3">
    <location>
        <begin position="23"/>
        <end position="125"/>
    </location>
</feature>
<dbReference type="InterPro" id="IPR013154">
    <property type="entry name" value="ADH-like_N"/>
</dbReference>
<dbReference type="Gene3D" id="3.40.50.720">
    <property type="entry name" value="NAD(P)-binding Rossmann-like Domain"/>
    <property type="match status" value="1"/>
</dbReference>
<proteinExistence type="predicted"/>
<dbReference type="PANTHER" id="PTHR43401:SF2">
    <property type="entry name" value="L-THREONINE 3-DEHYDROGENASE"/>
    <property type="match status" value="1"/>
</dbReference>
<protein>
    <submittedName>
        <fullName evidence="4">Alcohol dehydrogenase catalytic domain-containing protein</fullName>
    </submittedName>
</protein>
<dbReference type="SUPFAM" id="SSF51735">
    <property type="entry name" value="NAD(P)-binding Rossmann-fold domains"/>
    <property type="match status" value="1"/>
</dbReference>
<dbReference type="InterPro" id="IPR013149">
    <property type="entry name" value="ADH-like_C"/>
</dbReference>
<dbReference type="GO" id="GO:0044281">
    <property type="term" value="P:small molecule metabolic process"/>
    <property type="evidence" value="ECO:0007669"/>
    <property type="project" value="UniProtKB-ARBA"/>
</dbReference>
<dbReference type="EMBL" id="JAGVSJ010000041">
    <property type="protein sequence ID" value="MBX8632620.1"/>
    <property type="molecule type" value="Genomic_DNA"/>
</dbReference>
<evidence type="ECO:0000313" key="4">
    <source>
        <dbReference type="EMBL" id="MBX8632620.1"/>
    </source>
</evidence>
<reference evidence="4" key="1">
    <citation type="submission" date="2021-04" db="EMBL/GenBank/DDBJ databases">
        <title>Genomic insights into ecological role and evolution of a novel Thermoplasmata order Candidatus Sysuiplasmatales.</title>
        <authorList>
            <person name="Yuan Y."/>
        </authorList>
    </citation>
    <scope>NUCLEOTIDE SEQUENCE</scope>
    <source>
        <strain evidence="4">YP2-bin.285</strain>
    </source>
</reference>
<comment type="caution">
    <text evidence="4">The sequence shown here is derived from an EMBL/GenBank/DDBJ whole genome shotgun (WGS) entry which is preliminary data.</text>
</comment>
<dbReference type="GO" id="GO:0030554">
    <property type="term" value="F:adenyl nucleotide binding"/>
    <property type="evidence" value="ECO:0007669"/>
    <property type="project" value="UniProtKB-ARBA"/>
</dbReference>
<dbReference type="GO" id="GO:0051262">
    <property type="term" value="P:protein tetramerization"/>
    <property type="evidence" value="ECO:0007669"/>
    <property type="project" value="UniProtKB-ARBA"/>
</dbReference>
<dbReference type="PANTHER" id="PTHR43401">
    <property type="entry name" value="L-THREONINE 3-DEHYDROGENASE"/>
    <property type="match status" value="1"/>
</dbReference>
<evidence type="ECO:0000259" key="3">
    <source>
        <dbReference type="Pfam" id="PF08240"/>
    </source>
</evidence>
<feature type="domain" description="Alcohol dehydrogenase-like C-terminal" evidence="2">
    <location>
        <begin position="179"/>
        <end position="302"/>
    </location>
</feature>
<dbReference type="InterPro" id="IPR050129">
    <property type="entry name" value="Zn_alcohol_dh"/>
</dbReference>
<keyword evidence="1" id="KW-0560">Oxidoreductase</keyword>
<organism evidence="4 5">
    <name type="scientific">Candidatus Sysuiplasma superficiale</name>
    <dbReference type="NCBI Taxonomy" id="2823368"/>
    <lineage>
        <taxon>Archaea</taxon>
        <taxon>Methanobacteriati</taxon>
        <taxon>Thermoplasmatota</taxon>
        <taxon>Thermoplasmata</taxon>
        <taxon>Candidatus Sysuiplasmatales</taxon>
        <taxon>Candidatus Sysuiplasmataceae</taxon>
        <taxon>Candidatus Sysuiplasma</taxon>
    </lineage>
</organism>
<dbReference type="SUPFAM" id="SSF50129">
    <property type="entry name" value="GroES-like"/>
    <property type="match status" value="1"/>
</dbReference>
<name>A0A8J7YUX7_9ARCH</name>
<dbReference type="AlphaFoldDB" id="A0A8J7YUX7"/>
<accession>A0A8J7YUX7</accession>
<dbReference type="Proteomes" id="UP000716004">
    <property type="component" value="Unassembled WGS sequence"/>
</dbReference>
<evidence type="ECO:0000259" key="2">
    <source>
        <dbReference type="Pfam" id="PF00107"/>
    </source>
</evidence>
<evidence type="ECO:0000313" key="5">
    <source>
        <dbReference type="Proteomes" id="UP000716004"/>
    </source>
</evidence>
<dbReference type="Pfam" id="PF08240">
    <property type="entry name" value="ADH_N"/>
    <property type="match status" value="1"/>
</dbReference>
<dbReference type="InterPro" id="IPR011032">
    <property type="entry name" value="GroES-like_sf"/>
</dbReference>